<gene>
    <name evidence="12" type="ORF">OO7_00690</name>
</gene>
<feature type="binding site" evidence="11">
    <location>
        <position position="168"/>
    </location>
    <ligand>
        <name>Mn(2+)</name>
        <dbReference type="ChEBI" id="CHEBI:29035"/>
        <label>2</label>
    </ligand>
</feature>
<dbReference type="NCBIfam" id="TIGR03073">
    <property type="entry name" value="release_rtcB"/>
    <property type="match status" value="1"/>
</dbReference>
<dbReference type="PANTHER" id="PTHR11118:SF1">
    <property type="entry name" value="RNA-SPLICING LIGASE RTCB HOMOLOG"/>
    <property type="match status" value="1"/>
</dbReference>
<feature type="binding site" evidence="10">
    <location>
        <position position="372"/>
    </location>
    <ligand>
        <name>GMP</name>
        <dbReference type="ChEBI" id="CHEBI:58115"/>
    </ligand>
</feature>
<comment type="caution">
    <text evidence="12">The sequence shown here is derived from an EMBL/GenBank/DDBJ whole genome shotgun (WGS) entry which is preliminary data.</text>
</comment>
<dbReference type="PANTHER" id="PTHR11118">
    <property type="entry name" value="RNA-SPLICING LIGASE RTCB HOMOLOG"/>
    <property type="match status" value="1"/>
</dbReference>
<keyword evidence="6 10" id="KW-0342">GTP-binding</keyword>
<feature type="binding site" evidence="10">
    <location>
        <begin position="136"/>
        <end position="140"/>
    </location>
    <ligand>
        <name>GMP</name>
        <dbReference type="ChEBI" id="CHEBI:58115"/>
    </ligand>
</feature>
<dbReference type="AlphaFoldDB" id="K8WLV9"/>
<keyword evidence="13" id="KW-1185">Reference proteome</keyword>
<feature type="binding site" evidence="11">
    <location>
        <position position="137"/>
    </location>
    <ligand>
        <name>Mn(2+)</name>
        <dbReference type="ChEBI" id="CHEBI:29035"/>
        <label>1</label>
    </ligand>
</feature>
<dbReference type="InterPro" id="IPR017510">
    <property type="entry name" value="RtcB2"/>
</dbReference>
<dbReference type="GO" id="GO:0170057">
    <property type="term" value="F:RNA ligase (GTP) activity"/>
    <property type="evidence" value="ECO:0007669"/>
    <property type="project" value="UniProtKB-EC"/>
</dbReference>
<keyword evidence="3 11" id="KW-0479">Metal-binding</keyword>
<dbReference type="SUPFAM" id="SSF103365">
    <property type="entry name" value="Hypothetical protein PH1602"/>
    <property type="match status" value="1"/>
</dbReference>
<dbReference type="Proteomes" id="UP000010290">
    <property type="component" value="Chromosome"/>
</dbReference>
<dbReference type="GO" id="GO:0005525">
    <property type="term" value="F:GTP binding"/>
    <property type="evidence" value="ECO:0007669"/>
    <property type="project" value="UniProtKB-KW"/>
</dbReference>
<keyword evidence="7 11" id="KW-0464">Manganese</keyword>
<dbReference type="RefSeq" id="WP_008914042.1">
    <property type="nucleotide sequence ID" value="NZ_CM001773.1"/>
</dbReference>
<evidence type="ECO:0000256" key="1">
    <source>
        <dbReference type="ARBA" id="ARBA00012726"/>
    </source>
</evidence>
<organism evidence="12 13">
    <name type="scientific">Providencia sneebia DSM 19967</name>
    <dbReference type="NCBI Taxonomy" id="1141660"/>
    <lineage>
        <taxon>Bacteria</taxon>
        <taxon>Pseudomonadati</taxon>
        <taxon>Pseudomonadota</taxon>
        <taxon>Gammaproteobacteria</taxon>
        <taxon>Enterobacterales</taxon>
        <taxon>Morganellaceae</taxon>
        <taxon>Providencia</taxon>
    </lineage>
</organism>
<evidence type="ECO:0000256" key="6">
    <source>
        <dbReference type="ARBA" id="ARBA00023134"/>
    </source>
</evidence>
<feature type="binding site" evidence="10">
    <location>
        <begin position="239"/>
        <end position="240"/>
    </location>
    <ligand>
        <name>GMP</name>
        <dbReference type="ChEBI" id="CHEBI:58115"/>
    </ligand>
</feature>
<dbReference type="GO" id="GO:0046872">
    <property type="term" value="F:metal ion binding"/>
    <property type="evidence" value="ECO:0007669"/>
    <property type="project" value="UniProtKB-KW"/>
</dbReference>
<dbReference type="PATRIC" id="fig|1141660.3.peg.136"/>
<dbReference type="InterPro" id="IPR001233">
    <property type="entry name" value="RtcB"/>
</dbReference>
<evidence type="ECO:0000256" key="10">
    <source>
        <dbReference type="PIRSR" id="PIRSR601233-2"/>
    </source>
</evidence>
<evidence type="ECO:0000256" key="3">
    <source>
        <dbReference type="ARBA" id="ARBA00022723"/>
    </source>
</evidence>
<dbReference type="GO" id="GO:0042245">
    <property type="term" value="P:RNA repair"/>
    <property type="evidence" value="ECO:0007669"/>
    <property type="project" value="UniProtKB-KW"/>
</dbReference>
<dbReference type="GO" id="GO:0006396">
    <property type="term" value="P:RNA processing"/>
    <property type="evidence" value="ECO:0007669"/>
    <property type="project" value="InterPro"/>
</dbReference>
<evidence type="ECO:0000256" key="4">
    <source>
        <dbReference type="ARBA" id="ARBA00022741"/>
    </source>
</evidence>
<keyword evidence="2" id="KW-0436">Ligase</keyword>
<protein>
    <recommendedName>
        <fullName evidence="1">3'-phosphate/5'-hydroxy nucleic acid ligase</fullName>
        <ecNumber evidence="1">6.5.1.8</ecNumber>
    </recommendedName>
</protein>
<evidence type="ECO:0000313" key="12">
    <source>
        <dbReference type="EMBL" id="EKT61613.1"/>
    </source>
</evidence>
<dbReference type="Pfam" id="PF01139">
    <property type="entry name" value="RtcB"/>
    <property type="match status" value="2"/>
</dbReference>
<feature type="binding site" evidence="10">
    <location>
        <position position="277"/>
    </location>
    <ligand>
        <name>GMP</name>
        <dbReference type="ChEBI" id="CHEBI:58115"/>
    </ligand>
</feature>
<keyword evidence="4 10" id="KW-0547">Nucleotide-binding</keyword>
<evidence type="ECO:0000256" key="8">
    <source>
        <dbReference type="ARBA" id="ARBA00047746"/>
    </source>
</evidence>
<dbReference type="OrthoDB" id="9802323at2"/>
<evidence type="ECO:0000256" key="5">
    <source>
        <dbReference type="ARBA" id="ARBA00022800"/>
    </source>
</evidence>
<comment type="catalytic activity">
    <reaction evidence="8">
        <text>a 3'-end 3'-phospho-ribonucleotide-RNA + a 5'-end dephospho-ribonucleoside-RNA + GTP = a ribonucleotidyl-ribonucleotide-RNA + GMP + diphosphate</text>
        <dbReference type="Rhea" id="RHEA:68076"/>
        <dbReference type="Rhea" id="RHEA-COMP:10463"/>
        <dbReference type="Rhea" id="RHEA-COMP:13936"/>
        <dbReference type="Rhea" id="RHEA-COMP:17355"/>
        <dbReference type="ChEBI" id="CHEBI:33019"/>
        <dbReference type="ChEBI" id="CHEBI:37565"/>
        <dbReference type="ChEBI" id="CHEBI:58115"/>
        <dbReference type="ChEBI" id="CHEBI:83062"/>
        <dbReference type="ChEBI" id="CHEBI:138284"/>
        <dbReference type="ChEBI" id="CHEBI:173118"/>
        <dbReference type="EC" id="6.5.1.8"/>
    </reaction>
</comment>
<sequence length="378" mass="42104">MGNSIRPVSENVSYIATDNTWIESKAIQQLQTTANLPNMVSVVGMPDLHPGRGYPIGAAFFSTQHFYPALVGNDIGCGMSLFQTDINVRKLSLDKFEKQLLTLSDIASYEWLNEYVPENMQEHEFVTSLSSIGGGNHFAEFQSIDKIIDNELFSKSGLDKKNALLLVHSGSRGLGQSILQRHIEQHGHNGLDSNSLDAMSYLNAHQDALHFAELNRQLISLRMLQHVHALGEMKLDINHNLVEAYTFKGIDGWLHRKGATPADRGMVIIPGSRGDYSYLVAPQASDKSLHSLAHGAGRKWMRTECKGRLSHRYTPLQLARTNLGSRVICANKQLIYEEAPQSYKSIETVIESMKNAELINVIARLKPILTYKTSGEFA</sequence>
<evidence type="ECO:0000256" key="7">
    <source>
        <dbReference type="ARBA" id="ARBA00023211"/>
    </source>
</evidence>
<evidence type="ECO:0000256" key="11">
    <source>
        <dbReference type="PIRSR" id="PIRSR601233-3"/>
    </source>
</evidence>
<keyword evidence="5" id="KW-0692">RNA repair</keyword>
<feature type="active site" description="GMP-histidine intermediate" evidence="9">
    <location>
        <position position="294"/>
    </location>
</feature>
<reference evidence="12 13" key="1">
    <citation type="journal article" date="2012" name="BMC Genomics">
        <title>Comparative genomics of bacteria in the genus Providencia isolated from wild Drosophila melanogaster.</title>
        <authorList>
            <person name="Galac M.R."/>
            <person name="Lazzaro B.P."/>
        </authorList>
    </citation>
    <scope>NUCLEOTIDE SEQUENCE [LARGE SCALE GENOMIC DNA]</scope>
    <source>
        <strain evidence="12 13">DSM 19967</strain>
    </source>
</reference>
<feature type="binding site" evidence="11">
    <location>
        <position position="74"/>
    </location>
    <ligand>
        <name>Mn(2+)</name>
        <dbReference type="ChEBI" id="CHEBI:29035"/>
        <label>1</label>
    </ligand>
</feature>
<dbReference type="EC" id="6.5.1.8" evidence="1"/>
<dbReference type="EMBL" id="AKKN01000001">
    <property type="protein sequence ID" value="EKT61613.1"/>
    <property type="molecule type" value="Genomic_DNA"/>
</dbReference>
<dbReference type="Gene3D" id="3.90.1860.10">
    <property type="entry name" value="tRNA-splicing ligase RtcB"/>
    <property type="match status" value="1"/>
</dbReference>
<proteinExistence type="predicted"/>
<accession>K8WLV9</accession>
<comment type="cofactor">
    <cofactor evidence="11">
        <name>Mn(2+)</name>
        <dbReference type="ChEBI" id="CHEBI:29035"/>
    </cofactor>
    <text evidence="11">Binds 2 manganese ions per subunit.</text>
</comment>
<dbReference type="HOGENOM" id="CLU_022279_3_0_6"/>
<dbReference type="NCBIfam" id="NF007153">
    <property type="entry name" value="PRK09588.1"/>
    <property type="match status" value="1"/>
</dbReference>
<feature type="binding site" evidence="11">
    <location>
        <position position="239"/>
    </location>
    <ligand>
        <name>Mn(2+)</name>
        <dbReference type="ChEBI" id="CHEBI:29035"/>
        <label>2</label>
    </ligand>
</feature>
<evidence type="ECO:0000313" key="13">
    <source>
        <dbReference type="Proteomes" id="UP000010290"/>
    </source>
</evidence>
<dbReference type="InterPro" id="IPR036025">
    <property type="entry name" value="RtcB-like_sf"/>
</dbReference>
<evidence type="ECO:0000256" key="9">
    <source>
        <dbReference type="PIRSR" id="PIRSR601233-1"/>
    </source>
</evidence>
<evidence type="ECO:0000256" key="2">
    <source>
        <dbReference type="ARBA" id="ARBA00022598"/>
    </source>
</evidence>
<name>K8WLV9_9GAMM</name>
<feature type="binding site" evidence="10">
    <location>
        <begin position="294"/>
        <end position="297"/>
    </location>
    <ligand>
        <name>GMP</name>
        <dbReference type="ChEBI" id="CHEBI:58115"/>
    </ligand>
</feature>
<dbReference type="GO" id="GO:0003972">
    <property type="term" value="F:RNA ligase (ATP) activity"/>
    <property type="evidence" value="ECO:0007669"/>
    <property type="project" value="TreeGrafter"/>
</dbReference>